<keyword evidence="4" id="KW-1185">Reference proteome</keyword>
<feature type="region of interest" description="Disordered" evidence="1">
    <location>
        <begin position="1"/>
        <end position="56"/>
    </location>
</feature>
<dbReference type="Proteomes" id="UP000053257">
    <property type="component" value="Unassembled WGS sequence"/>
</dbReference>
<keyword evidence="2" id="KW-0812">Transmembrane</keyword>
<dbReference type="EMBL" id="KN840485">
    <property type="protein sequence ID" value="KIP08107.1"/>
    <property type="molecule type" value="Genomic_DNA"/>
</dbReference>
<evidence type="ECO:0000313" key="4">
    <source>
        <dbReference type="Proteomes" id="UP000053257"/>
    </source>
</evidence>
<keyword evidence="2" id="KW-1133">Transmembrane helix</keyword>
<dbReference type="STRING" id="745531.A0A0C3S997"/>
<proteinExistence type="predicted"/>
<gene>
    <name evidence="3" type="ORF">PHLGIDRAFT_88711</name>
</gene>
<evidence type="ECO:0000313" key="3">
    <source>
        <dbReference type="EMBL" id="KIP08107.1"/>
    </source>
</evidence>
<keyword evidence="2" id="KW-0472">Membrane</keyword>
<evidence type="ECO:0000256" key="1">
    <source>
        <dbReference type="SAM" id="MobiDB-lite"/>
    </source>
</evidence>
<feature type="compositionally biased region" description="Gly residues" evidence="1">
    <location>
        <begin position="236"/>
        <end position="251"/>
    </location>
</feature>
<accession>A0A0C3S997</accession>
<dbReference type="AlphaFoldDB" id="A0A0C3S997"/>
<organism evidence="3 4">
    <name type="scientific">Phlebiopsis gigantea (strain 11061_1 CR5-6)</name>
    <name type="common">White-rot fungus</name>
    <name type="synonym">Peniophora gigantea</name>
    <dbReference type="NCBI Taxonomy" id="745531"/>
    <lineage>
        <taxon>Eukaryota</taxon>
        <taxon>Fungi</taxon>
        <taxon>Dikarya</taxon>
        <taxon>Basidiomycota</taxon>
        <taxon>Agaricomycotina</taxon>
        <taxon>Agaricomycetes</taxon>
        <taxon>Polyporales</taxon>
        <taxon>Phanerochaetaceae</taxon>
        <taxon>Phlebiopsis</taxon>
    </lineage>
</organism>
<feature type="region of interest" description="Disordered" evidence="1">
    <location>
        <begin position="236"/>
        <end position="258"/>
    </location>
</feature>
<dbReference type="OrthoDB" id="2278929at2759"/>
<sequence>MPSPSRDRQAPWPAQTALPPSPTPSSSKRKPKRPSIPPHADRRHHVGARDGDGDVIPDQAAISAAMEQCQVFSGNDVLSCFPNTTTSVPQHDFASFVWNSRLPEFTQTNLVNIYLLSATENTLLLQWNNIENPTGNAGLIHAQVNDTWWGSRGNEWDGTNLPFLFQWAITRADQTLDASVPRQPTFTGLQTTFADSIIASMSSTSAAAASSSSAAAASRSSASAASASAASASLSQGGGLGSPTAAGGPGSGNVQSSSSSPFPHWAIAVIVVLGFLALLAGGILTFFIMRRIRRRRRGADLSHRGSMGSSTPMMRNADTGGEPVSPVGGSAPAAYGAISHRPPSPEVHDGASTMSRVSDAALFSGADAAVMADAFRAALRKPNFATRPVEEGESPEMELNNDDGVVAEASGLLDRELAEEGRDIRSVGSSRGVKVETLSDAADDIDEHRP</sequence>
<evidence type="ECO:0000256" key="2">
    <source>
        <dbReference type="SAM" id="Phobius"/>
    </source>
</evidence>
<feature type="transmembrane region" description="Helical" evidence="2">
    <location>
        <begin position="265"/>
        <end position="288"/>
    </location>
</feature>
<reference evidence="3 4" key="1">
    <citation type="journal article" date="2014" name="PLoS Genet.">
        <title>Analysis of the Phlebiopsis gigantea genome, transcriptome and secretome provides insight into its pioneer colonization strategies of wood.</title>
        <authorList>
            <person name="Hori C."/>
            <person name="Ishida T."/>
            <person name="Igarashi K."/>
            <person name="Samejima M."/>
            <person name="Suzuki H."/>
            <person name="Master E."/>
            <person name="Ferreira P."/>
            <person name="Ruiz-Duenas F.J."/>
            <person name="Held B."/>
            <person name="Canessa P."/>
            <person name="Larrondo L.F."/>
            <person name="Schmoll M."/>
            <person name="Druzhinina I.S."/>
            <person name="Kubicek C.P."/>
            <person name="Gaskell J.A."/>
            <person name="Kersten P."/>
            <person name="St John F."/>
            <person name="Glasner J."/>
            <person name="Sabat G."/>
            <person name="Splinter BonDurant S."/>
            <person name="Syed K."/>
            <person name="Yadav J."/>
            <person name="Mgbeahuruike A.C."/>
            <person name="Kovalchuk A."/>
            <person name="Asiegbu F.O."/>
            <person name="Lackner G."/>
            <person name="Hoffmeister D."/>
            <person name="Rencoret J."/>
            <person name="Gutierrez A."/>
            <person name="Sun H."/>
            <person name="Lindquist E."/>
            <person name="Barry K."/>
            <person name="Riley R."/>
            <person name="Grigoriev I.V."/>
            <person name="Henrissat B."/>
            <person name="Kues U."/>
            <person name="Berka R.M."/>
            <person name="Martinez A.T."/>
            <person name="Covert S.F."/>
            <person name="Blanchette R.A."/>
            <person name="Cullen D."/>
        </authorList>
    </citation>
    <scope>NUCLEOTIDE SEQUENCE [LARGE SCALE GENOMIC DNA]</scope>
    <source>
        <strain evidence="3 4">11061_1 CR5-6</strain>
    </source>
</reference>
<protein>
    <submittedName>
        <fullName evidence="3">Uncharacterized protein</fullName>
    </submittedName>
</protein>
<dbReference type="HOGENOM" id="CLU_036920_0_0_1"/>
<feature type="compositionally biased region" description="Acidic residues" evidence="1">
    <location>
        <begin position="441"/>
        <end position="450"/>
    </location>
</feature>
<name>A0A0C3S997_PHLG1</name>
<feature type="region of interest" description="Disordered" evidence="1">
    <location>
        <begin position="421"/>
        <end position="450"/>
    </location>
</feature>